<evidence type="ECO:0008006" key="4">
    <source>
        <dbReference type="Google" id="ProtNLM"/>
    </source>
</evidence>
<feature type="region of interest" description="Disordered" evidence="1">
    <location>
        <begin position="151"/>
        <end position="175"/>
    </location>
</feature>
<proteinExistence type="predicted"/>
<comment type="caution">
    <text evidence="2">The sequence shown here is derived from an EMBL/GenBank/DDBJ whole genome shotgun (WGS) entry which is preliminary data.</text>
</comment>
<dbReference type="SUPFAM" id="SSF54495">
    <property type="entry name" value="UBC-like"/>
    <property type="match status" value="1"/>
</dbReference>
<dbReference type="Gene3D" id="3.10.110.10">
    <property type="entry name" value="Ubiquitin Conjugating Enzyme"/>
    <property type="match status" value="1"/>
</dbReference>
<dbReference type="Proteomes" id="UP001235303">
    <property type="component" value="Unassembled WGS sequence"/>
</dbReference>
<sequence>MSVRDRRLESDYQGLLRLCVSNKNIKLLEYIPEPRKYVIQISDVVGVKSINSNDSPIYTTQHILEISNFTNRYPEPVREGIPTVTFKTPIFHPNVGSGGWTCIYGNNMTENQPLNVLVLRLITMIQYANTDFGDEANRSAKNWYNRNKSKGWFPLKKQSPNQPTEHRKVKWHKKQ</sequence>
<dbReference type="EMBL" id="JAQOSP010000070">
    <property type="protein sequence ID" value="MDJ1169829.1"/>
    <property type="molecule type" value="Genomic_DNA"/>
</dbReference>
<dbReference type="InterPro" id="IPR016135">
    <property type="entry name" value="UBQ-conjugating_enzyme/RWD"/>
</dbReference>
<gene>
    <name evidence="2" type="ORF">PMG71_10365</name>
</gene>
<dbReference type="CDD" id="cd00195">
    <property type="entry name" value="UBCc_UEV"/>
    <property type="match status" value="1"/>
</dbReference>
<dbReference type="RefSeq" id="WP_283753588.1">
    <property type="nucleotide sequence ID" value="NZ_JAQOSP010000070.1"/>
</dbReference>
<protein>
    <recommendedName>
        <fullName evidence="4">UBC core domain-containing protein</fullName>
    </recommendedName>
</protein>
<evidence type="ECO:0000313" key="2">
    <source>
        <dbReference type="EMBL" id="MDJ1169829.1"/>
    </source>
</evidence>
<organism evidence="2 3">
    <name type="scientific">Roseofilum acuticapitatum BLCC-M154</name>
    <dbReference type="NCBI Taxonomy" id="3022444"/>
    <lineage>
        <taxon>Bacteria</taxon>
        <taxon>Bacillati</taxon>
        <taxon>Cyanobacteriota</taxon>
        <taxon>Cyanophyceae</taxon>
        <taxon>Desertifilales</taxon>
        <taxon>Desertifilaceae</taxon>
        <taxon>Roseofilum</taxon>
        <taxon>Roseofilum acuticapitatum</taxon>
    </lineage>
</organism>
<evidence type="ECO:0000256" key="1">
    <source>
        <dbReference type="SAM" id="MobiDB-lite"/>
    </source>
</evidence>
<name>A0ABT7ASE6_9CYAN</name>
<accession>A0ABT7ASE6</accession>
<evidence type="ECO:0000313" key="3">
    <source>
        <dbReference type="Proteomes" id="UP001235303"/>
    </source>
</evidence>
<reference evidence="2 3" key="1">
    <citation type="submission" date="2023-01" db="EMBL/GenBank/DDBJ databases">
        <title>Novel diversity within Roseofilum (Cyanobacteria; Desertifilaceae) from marine benthic mats with descriptions of four novel species.</title>
        <authorList>
            <person name="Wang Y."/>
            <person name="Berthold D.E."/>
            <person name="Hu J."/>
            <person name="Lefler F.W."/>
            <person name="Laughinghouse H.D. IV."/>
        </authorList>
    </citation>
    <scope>NUCLEOTIDE SEQUENCE [LARGE SCALE GENOMIC DNA]</scope>
    <source>
        <strain evidence="2 3">BLCC-M154</strain>
    </source>
</reference>
<keyword evidence="3" id="KW-1185">Reference proteome</keyword>